<comment type="caution">
    <text evidence="2">The sequence shown here is derived from an EMBL/GenBank/DDBJ whole genome shotgun (WGS) entry which is preliminary data.</text>
</comment>
<organism evidence="2 3">
    <name type="scientific">Mariniradius saccharolyticus AK6</name>
    <dbReference type="NCBI Taxonomy" id="1239962"/>
    <lineage>
        <taxon>Bacteria</taxon>
        <taxon>Pseudomonadati</taxon>
        <taxon>Bacteroidota</taxon>
        <taxon>Cytophagia</taxon>
        <taxon>Cytophagales</taxon>
        <taxon>Cyclobacteriaceae</taxon>
        <taxon>Mariniradius</taxon>
    </lineage>
</organism>
<gene>
    <name evidence="2" type="ORF">C943_00271</name>
</gene>
<proteinExistence type="predicted"/>
<accession>M7XDP0</accession>
<keyword evidence="3" id="KW-1185">Reference proteome</keyword>
<name>M7XDP0_9BACT</name>
<dbReference type="AlphaFoldDB" id="M7XDP0"/>
<dbReference type="Pfam" id="PF20208">
    <property type="entry name" value="ARPP-1"/>
    <property type="match status" value="1"/>
</dbReference>
<protein>
    <recommendedName>
        <fullName evidence="1">ARG and Rhodanese-Phosphatase-superfamily-associated domain-containing protein</fullName>
    </recommendedName>
</protein>
<dbReference type="eggNOG" id="ENOG502ZBGR">
    <property type="taxonomic scope" value="Bacteria"/>
</dbReference>
<sequence length="313" mass="35730">MLILVLSCVFSSVFAQFTYEHLEVDYAGAHQFRDLKIIPIRAKPSFAEANQQAASLNNVMSLAQALATNQAAFTERTDARGRIREDVNILTFENFSDQPIFLMSGEVITGGMQDRVIAQDMIVNPRSGRVEVPVFCVEKGRWSGGTKSTKFKNYHEASMHLRQVIDREQSQGAVWEEISKENRRDGIRTSTEAYTAHANSPEYIRRENEYLEFFNQKFMNKENIVGIVGVTGGVVMGCDIFVSPDLFYREYNNLIYAYIDEALTFGAPVSMTEESVKRYMDNLLSNTVMQDRFVRQNGKMFRQGEQIIHITTY</sequence>
<reference evidence="2" key="1">
    <citation type="submission" date="2013-01" db="EMBL/GenBank/DDBJ databases">
        <title>Genome assembly of Mariniradius saccharolyticus AK6.</title>
        <authorList>
            <person name="Vaidya B."/>
            <person name="Khatri I."/>
            <person name="Tanuku N.R.S."/>
            <person name="Subramanian S."/>
            <person name="Pinnaka A."/>
        </authorList>
    </citation>
    <scope>NUCLEOTIDE SEQUENCE [LARGE SCALE GENOMIC DNA]</scope>
    <source>
        <strain evidence="2">AK6</strain>
    </source>
</reference>
<dbReference type="Proteomes" id="UP000010953">
    <property type="component" value="Unassembled WGS sequence"/>
</dbReference>
<dbReference type="InterPro" id="IPR046699">
    <property type="entry name" value="ARPP-1"/>
</dbReference>
<dbReference type="InParanoid" id="M7XDP0"/>
<evidence type="ECO:0000259" key="1">
    <source>
        <dbReference type="Pfam" id="PF20208"/>
    </source>
</evidence>
<dbReference type="EMBL" id="AMZY02000010">
    <property type="protein sequence ID" value="EMS32994.1"/>
    <property type="molecule type" value="Genomic_DNA"/>
</dbReference>
<evidence type="ECO:0000313" key="3">
    <source>
        <dbReference type="Proteomes" id="UP000010953"/>
    </source>
</evidence>
<dbReference type="STRING" id="1239962.C943_00271"/>
<evidence type="ECO:0000313" key="2">
    <source>
        <dbReference type="EMBL" id="EMS32994.1"/>
    </source>
</evidence>
<feature type="domain" description="ARG and Rhodanese-Phosphatase-superfamily-associated" evidence="1">
    <location>
        <begin position="24"/>
        <end position="292"/>
    </location>
</feature>